<protein>
    <submittedName>
        <fullName evidence="1">Uncharacterized protein</fullName>
    </submittedName>
</protein>
<gene>
    <name evidence="1" type="ORF">AV649_17630</name>
</gene>
<proteinExistence type="predicted"/>
<comment type="caution">
    <text evidence="1">The sequence shown here is derived from an EMBL/GenBank/DDBJ whole genome shotgun (WGS) entry which is preliminary data.</text>
</comment>
<organism evidence="1 2">
    <name type="scientific">Rossellomorea marisflavi</name>
    <dbReference type="NCBI Taxonomy" id="189381"/>
    <lineage>
        <taxon>Bacteria</taxon>
        <taxon>Bacillati</taxon>
        <taxon>Bacillota</taxon>
        <taxon>Bacilli</taxon>
        <taxon>Bacillales</taxon>
        <taxon>Bacillaceae</taxon>
        <taxon>Rossellomorea</taxon>
    </lineage>
</organism>
<sequence length="90" mass="10504">MKKHPERVQFAVPVDDVDEFEWLSSKPYFKLIGGRGAFHFSALHRTPHGKRVATAERNGPFFHPYLMKKWVEGLNVLFRGRMQGFNSDEK</sequence>
<evidence type="ECO:0000313" key="2">
    <source>
        <dbReference type="Proteomes" id="UP000076510"/>
    </source>
</evidence>
<dbReference type="PATRIC" id="fig|189381.10.peg.2545"/>
<reference evidence="2" key="1">
    <citation type="submission" date="2016-01" db="EMBL/GenBank/DDBJ databases">
        <title>Whole genome sequencing of Bhargavaea cecembensis T14.</title>
        <authorList>
            <person name="Hong K.W."/>
        </authorList>
    </citation>
    <scope>NUCLEOTIDE SEQUENCE [LARGE SCALE GENOMIC DNA]</scope>
    <source>
        <strain evidence="2">M19</strain>
    </source>
</reference>
<dbReference type="EMBL" id="LQQY01000010">
    <property type="protein sequence ID" value="KZE50536.1"/>
    <property type="molecule type" value="Genomic_DNA"/>
</dbReference>
<accession>A0A0J5SS52</accession>
<dbReference type="AlphaFoldDB" id="A0A0J5SS52"/>
<dbReference type="RefSeq" id="WP_048014308.1">
    <property type="nucleotide sequence ID" value="NZ_JBLGCT010000002.1"/>
</dbReference>
<dbReference type="Proteomes" id="UP000076510">
    <property type="component" value="Unassembled WGS sequence"/>
</dbReference>
<evidence type="ECO:0000313" key="1">
    <source>
        <dbReference type="EMBL" id="KZE50536.1"/>
    </source>
</evidence>
<name>A0A0J5SS52_9BACI</name>